<dbReference type="Proteomes" id="UP000595197">
    <property type="component" value="Plasmid pTT6-2"/>
</dbReference>
<protein>
    <submittedName>
        <fullName evidence="3">Pyruvate, phosphate dikinase</fullName>
        <ecNumber evidence="3">2.7.9.1</ecNumber>
    </submittedName>
</protein>
<keyword evidence="3" id="KW-0808">Transferase</keyword>
<reference evidence="3" key="1">
    <citation type="submission" date="2021-02" db="EMBL/GenBank/DDBJ databases">
        <title>Skermanella TT6 skin isolate.</title>
        <authorList>
            <person name="Lee K."/>
            <person name="Ganzorig M."/>
        </authorList>
    </citation>
    <scope>NUCLEOTIDE SEQUENCE</scope>
    <source>
        <strain evidence="3">TT6</strain>
    </source>
</reference>
<feature type="domain" description="Pyruvate phosphate dikinase AMP/ATP-binding" evidence="2">
    <location>
        <begin position="70"/>
        <end position="311"/>
    </location>
</feature>
<dbReference type="InterPro" id="IPR010121">
    <property type="entry name" value="Pyruvate_phosphate_dikinase"/>
</dbReference>
<dbReference type="PROSITE" id="PS00370">
    <property type="entry name" value="PEP_ENZYMES_PHOS_SITE"/>
    <property type="match status" value="1"/>
</dbReference>
<dbReference type="PANTHER" id="PTHR22931">
    <property type="entry name" value="PHOSPHOENOLPYRUVATE DIKINASE-RELATED"/>
    <property type="match status" value="1"/>
</dbReference>
<dbReference type="Pfam" id="PF00391">
    <property type="entry name" value="PEP-utilizers"/>
    <property type="match status" value="1"/>
</dbReference>
<organism evidence="3 4">
    <name type="scientific">Skermanella cutis</name>
    <dbReference type="NCBI Taxonomy" id="2775420"/>
    <lineage>
        <taxon>Bacteria</taxon>
        <taxon>Pseudomonadati</taxon>
        <taxon>Pseudomonadota</taxon>
        <taxon>Alphaproteobacteria</taxon>
        <taxon>Rhodospirillales</taxon>
        <taxon>Azospirillaceae</taxon>
        <taxon>Skermanella</taxon>
    </lineage>
</organism>
<dbReference type="Gene3D" id="3.50.30.10">
    <property type="entry name" value="Phosphohistidine domain"/>
    <property type="match status" value="1"/>
</dbReference>
<dbReference type="EMBL" id="CP067422">
    <property type="protein sequence ID" value="QQP93757.1"/>
    <property type="molecule type" value="Genomic_DNA"/>
</dbReference>
<dbReference type="SUPFAM" id="SSF52009">
    <property type="entry name" value="Phosphohistidine domain"/>
    <property type="match status" value="1"/>
</dbReference>
<evidence type="ECO:0000259" key="1">
    <source>
        <dbReference type="Pfam" id="PF00391"/>
    </source>
</evidence>
<keyword evidence="4" id="KW-1185">Reference proteome</keyword>
<dbReference type="GO" id="GO:0050242">
    <property type="term" value="F:pyruvate, phosphate dikinase activity"/>
    <property type="evidence" value="ECO:0007669"/>
    <property type="project" value="UniProtKB-EC"/>
</dbReference>
<dbReference type="NCBIfam" id="NF004531">
    <property type="entry name" value="PRK05878.1"/>
    <property type="match status" value="1"/>
</dbReference>
<dbReference type="Gene3D" id="3.30.470.20">
    <property type="entry name" value="ATP-grasp fold, B domain"/>
    <property type="match status" value="1"/>
</dbReference>
<feature type="domain" description="PEP-utilising enzyme mobile" evidence="1">
    <location>
        <begin position="442"/>
        <end position="522"/>
    </location>
</feature>
<dbReference type="InterPro" id="IPR013815">
    <property type="entry name" value="ATP_grasp_subdomain_1"/>
</dbReference>
<evidence type="ECO:0000259" key="2">
    <source>
        <dbReference type="Pfam" id="PF01326"/>
    </source>
</evidence>
<name>A0ABX7BHB9_9PROT</name>
<keyword evidence="3" id="KW-0614">Plasmid</keyword>
<evidence type="ECO:0000313" key="4">
    <source>
        <dbReference type="Proteomes" id="UP000595197"/>
    </source>
</evidence>
<sequence>MPEVLTQSPGAASAPLRRVFAFGGGMADDVPGGAALDLLGGKGAGLAEMSRLGLPVPPGFTVCTEVGRHLLRTGRHPDGVRDEVAEALRRLEARTGQRFGDASDPLLVAVRSGAAVSMPGMMDTVLNLGLNDATVEALARRSGDPRFAFDTYRRFIQMFGAVVLGLDHGLFEDILEQAKLRHRCRLDCELDADACRALVRSYLAMVERELGQPFPQDPVRQLWQAIGAVFRSWDNRRAVLFRRLNGVTDDDGTGGTAVTVQAMVFGNRGADSGTGVAFTRDPSTGDAVLFGEFLPDAQGEDLVSGIRTPQPLDRMAEEMPDAFAQLETAAKRLETHCRDMQDIEFTVQQGRLFLLQTRPGKRTMEAAVRIAVHMAEAGLITAAEAVGRIDADALRRLLHPVLDPSAPRKVLGRGLPAAPGAVTGRIAFSAAEAVERAARGDSVILCRAETDPEDIHGIHAAGGVLTARGGMTSHAAVVARGMGRTCVVAVSGLVIDRAGGSATLGGETIRSGDVVTLDGSGGEVLLGAVPTVTPALSDEVATLIGWADELRWLGGGTDTPLP</sequence>
<dbReference type="EC" id="2.7.9.1" evidence="3"/>
<dbReference type="SUPFAM" id="SSF56059">
    <property type="entry name" value="Glutathione synthetase ATP-binding domain-like"/>
    <property type="match status" value="1"/>
</dbReference>
<dbReference type="PANTHER" id="PTHR22931:SF9">
    <property type="entry name" value="PYRUVATE, PHOSPHATE DIKINASE 1, CHLOROPLASTIC"/>
    <property type="match status" value="1"/>
</dbReference>
<proteinExistence type="predicted"/>
<feature type="domain" description="Pyruvate phosphate dikinase AMP/ATP-binding" evidence="2">
    <location>
        <begin position="323"/>
        <end position="374"/>
    </location>
</feature>
<geneLocation type="plasmid" evidence="3 4">
    <name>pTT6-2</name>
</geneLocation>
<accession>A0ABX7BHB9</accession>
<dbReference type="Gene3D" id="1.10.189.10">
    <property type="entry name" value="Pyruvate Phosphate Dikinase, domain 2"/>
    <property type="match status" value="1"/>
</dbReference>
<evidence type="ECO:0000313" key="3">
    <source>
        <dbReference type="EMBL" id="QQP93757.1"/>
    </source>
</evidence>
<dbReference type="InterPro" id="IPR036637">
    <property type="entry name" value="Phosphohistidine_dom_sf"/>
</dbReference>
<dbReference type="Gene3D" id="3.30.1490.20">
    <property type="entry name" value="ATP-grasp fold, A domain"/>
    <property type="match status" value="1"/>
</dbReference>
<dbReference type="InterPro" id="IPR018274">
    <property type="entry name" value="PEP_util_AS"/>
</dbReference>
<dbReference type="InterPro" id="IPR008279">
    <property type="entry name" value="PEP-util_enz_mobile_dom"/>
</dbReference>
<dbReference type="Gene3D" id="1.20.80.30">
    <property type="match status" value="1"/>
</dbReference>
<dbReference type="Pfam" id="PF01326">
    <property type="entry name" value="PPDK_N"/>
    <property type="match status" value="2"/>
</dbReference>
<dbReference type="InterPro" id="IPR002192">
    <property type="entry name" value="PPDK_AMP/ATP-bd"/>
</dbReference>
<keyword evidence="3" id="KW-0670">Pyruvate</keyword>
<gene>
    <name evidence="3" type="ORF">IGS68_32400</name>
</gene>